<dbReference type="PROSITE" id="PS50089">
    <property type="entry name" value="ZF_RING_2"/>
    <property type="match status" value="1"/>
</dbReference>
<dbReference type="Pfam" id="PF23230">
    <property type="entry name" value="zf-C2H2_13"/>
    <property type="match status" value="1"/>
</dbReference>
<keyword evidence="8" id="KW-0479">Metal-binding</keyword>
<evidence type="ECO:0000313" key="17">
    <source>
        <dbReference type="Proteomes" id="UP001054857"/>
    </source>
</evidence>
<dbReference type="GO" id="GO:0008270">
    <property type="term" value="F:zinc ion binding"/>
    <property type="evidence" value="ECO:0007669"/>
    <property type="project" value="UniProtKB-KW"/>
</dbReference>
<keyword evidence="6" id="KW-0597">Phosphoprotein</keyword>
<dbReference type="InterPro" id="IPR044288">
    <property type="entry name" value="ZNF598/HEL2"/>
</dbReference>
<comment type="subcellular location">
    <subcellularLocation>
        <location evidence="2">Cytoplasm</location>
    </subcellularLocation>
</comment>
<dbReference type="InterPro" id="IPR001841">
    <property type="entry name" value="Znf_RING"/>
</dbReference>
<feature type="compositionally biased region" description="Low complexity" evidence="13">
    <location>
        <begin position="651"/>
        <end position="663"/>
    </location>
</feature>
<feature type="region of interest" description="Disordered" evidence="13">
    <location>
        <begin position="844"/>
        <end position="964"/>
    </location>
</feature>
<dbReference type="CDD" id="cd16615">
    <property type="entry name" value="RING-HC_ZNF598"/>
    <property type="match status" value="1"/>
</dbReference>
<proteinExistence type="inferred from homology"/>
<feature type="region of interest" description="Disordered" evidence="13">
    <location>
        <begin position="322"/>
        <end position="360"/>
    </location>
</feature>
<comment type="pathway">
    <text evidence="3">Protein modification; protein ubiquitination.</text>
</comment>
<dbReference type="GO" id="GO:0043022">
    <property type="term" value="F:ribosome binding"/>
    <property type="evidence" value="ECO:0007669"/>
    <property type="project" value="TreeGrafter"/>
</dbReference>
<evidence type="ECO:0000256" key="12">
    <source>
        <dbReference type="PROSITE-ProRule" id="PRU00322"/>
    </source>
</evidence>
<feature type="domain" description="RING-type" evidence="14">
    <location>
        <begin position="7"/>
        <end position="48"/>
    </location>
</feature>
<dbReference type="PROSITE" id="PS00028">
    <property type="entry name" value="ZINC_FINGER_C2H2_1"/>
    <property type="match status" value="1"/>
</dbReference>
<dbReference type="EMBL" id="BMAR01000006">
    <property type="protein sequence ID" value="GFR43781.1"/>
    <property type="molecule type" value="Genomic_DNA"/>
</dbReference>
<dbReference type="InterPro" id="IPR056437">
    <property type="entry name" value="Znf-C2H2_ZNF598/HEL2"/>
</dbReference>
<dbReference type="AlphaFoldDB" id="A0AAD3DL01"/>
<dbReference type="SMART" id="SM00355">
    <property type="entry name" value="ZnF_C2H2"/>
    <property type="match status" value="3"/>
</dbReference>
<evidence type="ECO:0000256" key="6">
    <source>
        <dbReference type="ARBA" id="ARBA00022553"/>
    </source>
</evidence>
<evidence type="ECO:0000256" key="3">
    <source>
        <dbReference type="ARBA" id="ARBA00004906"/>
    </source>
</evidence>
<dbReference type="InterPro" id="IPR001876">
    <property type="entry name" value="Znf_RanBP2"/>
</dbReference>
<keyword evidence="9 12" id="KW-0863">Zinc-finger</keyword>
<dbReference type="Pfam" id="PF25447">
    <property type="entry name" value="RING_ZNF598"/>
    <property type="match status" value="1"/>
</dbReference>
<evidence type="ECO:0000256" key="8">
    <source>
        <dbReference type="ARBA" id="ARBA00022723"/>
    </source>
</evidence>
<evidence type="ECO:0000256" key="7">
    <source>
        <dbReference type="ARBA" id="ARBA00022679"/>
    </source>
</evidence>
<evidence type="ECO:0000256" key="5">
    <source>
        <dbReference type="ARBA" id="ARBA00022490"/>
    </source>
</evidence>
<dbReference type="Pfam" id="PF23202">
    <property type="entry name" value="PAH_ZNF598"/>
    <property type="match status" value="1"/>
</dbReference>
<feature type="region of interest" description="Disordered" evidence="13">
    <location>
        <begin position="396"/>
        <end position="577"/>
    </location>
</feature>
<reference evidence="16 17" key="1">
    <citation type="journal article" date="2021" name="Sci. Rep.">
        <title>Genome sequencing of the multicellular alga Astrephomene provides insights into convergent evolution of germ-soma differentiation.</title>
        <authorList>
            <person name="Yamashita S."/>
            <person name="Yamamoto K."/>
            <person name="Matsuzaki R."/>
            <person name="Suzuki S."/>
            <person name="Yamaguchi H."/>
            <person name="Hirooka S."/>
            <person name="Minakuchi Y."/>
            <person name="Miyagishima S."/>
            <person name="Kawachi M."/>
            <person name="Toyoda A."/>
            <person name="Nozaki H."/>
        </authorList>
    </citation>
    <scope>NUCLEOTIDE SEQUENCE [LARGE SCALE GENOMIC DNA]</scope>
    <source>
        <strain evidence="16 17">NIES-4017</strain>
    </source>
</reference>
<sequence>MQHDDVCLVCADPLEFTAFGSCGHKEVCSRCVARMRFVLKDKGCVFCRQENAQVYFTRFMGDFTARLAPEDFDGLQARANRRELFAMPEINGFFDDEKHYQEISALCGFTHPVLEAGSGKGAPKFNNFKAMKRHIETTLNQFFCDVCVTGRKVFVSEQLLYTRDGLRRHQDAGDESGPLAESGFKGHPPCKFCRTRFYDSNELYRHMEGSHEHCFLCRRNAPDKYVYYRHYKELEDHFTKDHFPCPHPECLERKFVVFSTDYELKAHFAAEHGDQLKMSAAQRRQALTIPMQLQYRSRDDEETEPGPSARFERAAVVIGGGHNISSRAARSGRAGGRGGMHHSRSEPQFAPSLGQDAGGEVSSVTFTAEDFPAPSSAQQGGAGPLGRWAAFAGAQGSTGNLSDQDFPALPTLSKNQRRRIKEQQRSLADRLAAAAQPPRVLNRAAAGPSGASGSGGAGPSTSGTADSSQAVPGLADFPSLSAAAPAASSMPSTSAPAPAAVSRAPAFVASSSSARATEVLAPASSSRRPPGFGKEEFPALGGGGKSRPPPPPQSPSPAASPYAGVTTGQQPAPVGPLSQADVLQSLFMRPGSAAVTLAPAAASTSGSGAAARPESPLDLKADDFPSLPGGSRPAGRARAAALKTQVAKGQAAKPSPEKPAAAGGATGGGGGGVSESLKAANKALIERIKRQLSGAAFDTFRQQSQKFMRGELSADEYHDYMVSLGLLSLVAELVSLCPDAAKRRLLLDVHRGFIASPAAQDPGLVGAGWMPPEAAVAKADRVAEHSSWSCARCSLCNAPDDARCESCKGPRPTEKEQQAAARPLASAPEPVPLSMGFFFGQPAPMPQVASTSGQARASNHAPPPPPAADDFPALGGGGRAASMAVAQGPSNLSRADSFEVSDPDPPLSAGSGGKGKKGKGTTIKIGLPASGGSGSSRPHPQNAWTQPQRKANVASSWAGQGGNKLAKMHGAINDAWD</sequence>
<keyword evidence="7" id="KW-0808">Transferase</keyword>
<dbReference type="InterPro" id="IPR057634">
    <property type="entry name" value="PAH_ZNF598/HEL2"/>
</dbReference>
<dbReference type="Gene3D" id="2.30.30.380">
    <property type="entry name" value="Zn-finger domain of Sec23/24"/>
    <property type="match status" value="1"/>
</dbReference>
<dbReference type="GO" id="GO:0072344">
    <property type="term" value="P:rescue of stalled ribosome"/>
    <property type="evidence" value="ECO:0007669"/>
    <property type="project" value="InterPro"/>
</dbReference>
<dbReference type="InterPro" id="IPR041888">
    <property type="entry name" value="RING-HC_ZNF598/HEL2"/>
</dbReference>
<protein>
    <recommendedName>
        <fullName evidence="4">RING-type E3 ubiquitin transferase</fullName>
        <ecNumber evidence="4">2.3.2.27</ecNumber>
    </recommendedName>
</protein>
<feature type="compositionally biased region" description="Polar residues" evidence="13">
    <location>
        <begin position="848"/>
        <end position="857"/>
    </location>
</feature>
<evidence type="ECO:0000256" key="4">
    <source>
        <dbReference type="ARBA" id="ARBA00012483"/>
    </source>
</evidence>
<dbReference type="Gene3D" id="3.30.40.10">
    <property type="entry name" value="Zinc/RING finger domain, C3HC4 (zinc finger)"/>
    <property type="match status" value="1"/>
</dbReference>
<keyword evidence="10" id="KW-0862">Zinc</keyword>
<name>A0AAD3DL01_9CHLO</name>
<organism evidence="16 17">
    <name type="scientific">Astrephomene gubernaculifera</name>
    <dbReference type="NCBI Taxonomy" id="47775"/>
    <lineage>
        <taxon>Eukaryota</taxon>
        <taxon>Viridiplantae</taxon>
        <taxon>Chlorophyta</taxon>
        <taxon>core chlorophytes</taxon>
        <taxon>Chlorophyceae</taxon>
        <taxon>CS clade</taxon>
        <taxon>Chlamydomonadales</taxon>
        <taxon>Astrephomenaceae</taxon>
        <taxon>Astrephomene</taxon>
    </lineage>
</organism>
<evidence type="ECO:0000256" key="2">
    <source>
        <dbReference type="ARBA" id="ARBA00004496"/>
    </source>
</evidence>
<keyword evidence="17" id="KW-1185">Reference proteome</keyword>
<evidence type="ECO:0000256" key="9">
    <source>
        <dbReference type="ARBA" id="ARBA00022771"/>
    </source>
</evidence>
<dbReference type="PANTHER" id="PTHR22938:SF0">
    <property type="entry name" value="E3 UBIQUITIN-PROTEIN LIGASE ZNF598"/>
    <property type="match status" value="1"/>
</dbReference>
<feature type="compositionally biased region" description="Low complexity" evidence="13">
    <location>
        <begin position="459"/>
        <end position="517"/>
    </location>
</feature>
<feature type="region of interest" description="Disordered" evidence="13">
    <location>
        <begin position="603"/>
        <end position="672"/>
    </location>
</feature>
<feature type="compositionally biased region" description="Basic and acidic residues" evidence="13">
    <location>
        <begin position="804"/>
        <end position="817"/>
    </location>
</feature>
<evidence type="ECO:0000256" key="13">
    <source>
        <dbReference type="SAM" id="MobiDB-lite"/>
    </source>
</evidence>
<comment type="caution">
    <text evidence="16">The sequence shown here is derived from an EMBL/GenBank/DDBJ whole genome shotgun (WGS) entry which is preliminary data.</text>
</comment>
<dbReference type="PROSITE" id="PS50199">
    <property type="entry name" value="ZF_RANBP2_2"/>
    <property type="match status" value="1"/>
</dbReference>
<feature type="region of interest" description="Disordered" evidence="13">
    <location>
        <begin position="804"/>
        <end position="827"/>
    </location>
</feature>
<dbReference type="GO" id="GO:0061630">
    <property type="term" value="F:ubiquitin protein ligase activity"/>
    <property type="evidence" value="ECO:0007669"/>
    <property type="project" value="UniProtKB-EC"/>
</dbReference>
<evidence type="ECO:0000313" key="16">
    <source>
        <dbReference type="EMBL" id="GFR43781.1"/>
    </source>
</evidence>
<feature type="domain" description="RanBP2-type" evidence="15">
    <location>
        <begin position="784"/>
        <end position="813"/>
    </location>
</feature>
<comment type="similarity">
    <text evidence="11">Belongs to the ZNF598/HEL2 family.</text>
</comment>
<evidence type="ECO:0000259" key="15">
    <source>
        <dbReference type="PROSITE" id="PS50199"/>
    </source>
</evidence>
<evidence type="ECO:0000259" key="14">
    <source>
        <dbReference type="PROSITE" id="PS50089"/>
    </source>
</evidence>
<dbReference type="Proteomes" id="UP001054857">
    <property type="component" value="Unassembled WGS sequence"/>
</dbReference>
<gene>
    <name evidence="16" type="ORF">Agub_g4897</name>
</gene>
<dbReference type="PROSITE" id="PS01358">
    <property type="entry name" value="ZF_RANBP2_1"/>
    <property type="match status" value="1"/>
</dbReference>
<feature type="compositionally biased region" description="Polar residues" evidence="13">
    <location>
        <begin position="935"/>
        <end position="958"/>
    </location>
</feature>
<dbReference type="GO" id="GO:0005737">
    <property type="term" value="C:cytoplasm"/>
    <property type="evidence" value="ECO:0007669"/>
    <property type="project" value="UniProtKB-SubCell"/>
</dbReference>
<comment type="catalytic activity">
    <reaction evidence="1">
        <text>S-ubiquitinyl-[E2 ubiquitin-conjugating enzyme]-L-cysteine + [acceptor protein]-L-lysine = [E2 ubiquitin-conjugating enzyme]-L-cysteine + N(6)-ubiquitinyl-[acceptor protein]-L-lysine.</text>
        <dbReference type="EC" id="2.3.2.27"/>
    </reaction>
</comment>
<dbReference type="PANTHER" id="PTHR22938">
    <property type="entry name" value="ZINC FINGER PROTEIN 598"/>
    <property type="match status" value="1"/>
</dbReference>
<dbReference type="InterPro" id="IPR013087">
    <property type="entry name" value="Znf_C2H2_type"/>
</dbReference>
<dbReference type="InterPro" id="IPR013083">
    <property type="entry name" value="Znf_RING/FYVE/PHD"/>
</dbReference>
<accession>A0AAD3DL01</accession>
<dbReference type="GO" id="GO:0016567">
    <property type="term" value="P:protein ubiquitination"/>
    <property type="evidence" value="ECO:0007669"/>
    <property type="project" value="TreeGrafter"/>
</dbReference>
<dbReference type="EC" id="2.3.2.27" evidence="4"/>
<evidence type="ECO:0000256" key="1">
    <source>
        <dbReference type="ARBA" id="ARBA00000900"/>
    </source>
</evidence>
<keyword evidence="5" id="KW-0963">Cytoplasm</keyword>
<feature type="compositionally biased region" description="Low complexity" evidence="13">
    <location>
        <begin position="628"/>
        <end position="641"/>
    </location>
</feature>
<evidence type="ECO:0000256" key="10">
    <source>
        <dbReference type="ARBA" id="ARBA00022833"/>
    </source>
</evidence>
<evidence type="ECO:0000256" key="11">
    <source>
        <dbReference type="ARBA" id="ARBA00035113"/>
    </source>
</evidence>